<dbReference type="EMBL" id="CM031816">
    <property type="protein sequence ID" value="KAG6645877.1"/>
    <property type="molecule type" value="Genomic_DNA"/>
</dbReference>
<dbReference type="Proteomes" id="UP000811609">
    <property type="component" value="Chromosome 8"/>
</dbReference>
<protein>
    <submittedName>
        <fullName evidence="1">Uncharacterized protein</fullName>
    </submittedName>
</protein>
<sequence length="109" mass="12239">MLGRFKNLSEDWGVLKISLSLSLSLAMFSQSESEISDGKIGPSEFEVSNGFLLFRSKSTVRRSDACIRFSESPLNLLKLIGFSDEIIYRKVFSPAPILLKPKHTLCVIR</sequence>
<gene>
    <name evidence="1" type="ORF">CIPAW_08G153900</name>
</gene>
<keyword evidence="2" id="KW-1185">Reference proteome</keyword>
<accession>A0A8T1PWV0</accession>
<dbReference type="AlphaFoldDB" id="A0A8T1PWV0"/>
<proteinExistence type="predicted"/>
<evidence type="ECO:0000313" key="2">
    <source>
        <dbReference type="Proteomes" id="UP000811609"/>
    </source>
</evidence>
<organism evidence="1 2">
    <name type="scientific">Carya illinoinensis</name>
    <name type="common">Pecan</name>
    <dbReference type="NCBI Taxonomy" id="32201"/>
    <lineage>
        <taxon>Eukaryota</taxon>
        <taxon>Viridiplantae</taxon>
        <taxon>Streptophyta</taxon>
        <taxon>Embryophyta</taxon>
        <taxon>Tracheophyta</taxon>
        <taxon>Spermatophyta</taxon>
        <taxon>Magnoliopsida</taxon>
        <taxon>eudicotyledons</taxon>
        <taxon>Gunneridae</taxon>
        <taxon>Pentapetalae</taxon>
        <taxon>rosids</taxon>
        <taxon>fabids</taxon>
        <taxon>Fagales</taxon>
        <taxon>Juglandaceae</taxon>
        <taxon>Carya</taxon>
    </lineage>
</organism>
<comment type="caution">
    <text evidence="1">The sequence shown here is derived from an EMBL/GenBank/DDBJ whole genome shotgun (WGS) entry which is preliminary data.</text>
</comment>
<reference evidence="1" key="1">
    <citation type="submission" date="2020-12" db="EMBL/GenBank/DDBJ databases">
        <title>WGS assembly of Carya illinoinensis cv. Pawnee.</title>
        <authorList>
            <person name="Platts A."/>
            <person name="Shu S."/>
            <person name="Wright S."/>
            <person name="Barry K."/>
            <person name="Edger P."/>
            <person name="Pires J.C."/>
            <person name="Schmutz J."/>
        </authorList>
    </citation>
    <scope>NUCLEOTIDE SEQUENCE</scope>
    <source>
        <tissue evidence="1">Leaf</tissue>
    </source>
</reference>
<evidence type="ECO:0000313" key="1">
    <source>
        <dbReference type="EMBL" id="KAG6645877.1"/>
    </source>
</evidence>
<name>A0A8T1PWV0_CARIL</name>